<protein>
    <submittedName>
        <fullName evidence="1">Uncharacterized protein</fullName>
    </submittedName>
</protein>
<reference evidence="1" key="1">
    <citation type="journal article" date="2021" name="Proc. Natl. Acad. Sci. U.S.A.">
        <title>A Catalog of Tens of Thousands of Viruses from Human Metagenomes Reveals Hidden Associations with Chronic Diseases.</title>
        <authorList>
            <person name="Tisza M.J."/>
            <person name="Buck C.B."/>
        </authorList>
    </citation>
    <scope>NUCLEOTIDE SEQUENCE</scope>
    <source>
        <strain evidence="1">Ctcqm2</strain>
    </source>
</reference>
<name>A0A8S5ST14_9VIRU</name>
<evidence type="ECO:0000313" key="1">
    <source>
        <dbReference type="EMBL" id="DAF54145.1"/>
    </source>
</evidence>
<organism evidence="1">
    <name type="scientific">Phage sp. ctcqm2</name>
    <dbReference type="NCBI Taxonomy" id="2828007"/>
    <lineage>
        <taxon>Viruses</taxon>
    </lineage>
</organism>
<dbReference type="EMBL" id="BK032673">
    <property type="protein sequence ID" value="DAF54145.1"/>
    <property type="molecule type" value="Genomic_DNA"/>
</dbReference>
<proteinExistence type="predicted"/>
<sequence>MVEFFGGKSKEKLPISYETGSFLVRGTGLEPVTPCTSIIGQ</sequence>
<accession>A0A8S5ST14</accession>